<feature type="transmembrane region" description="Helical" evidence="1">
    <location>
        <begin position="49"/>
        <end position="75"/>
    </location>
</feature>
<feature type="transmembrane region" description="Helical" evidence="1">
    <location>
        <begin position="81"/>
        <end position="103"/>
    </location>
</feature>
<evidence type="ECO:0000256" key="1">
    <source>
        <dbReference type="SAM" id="Phobius"/>
    </source>
</evidence>
<gene>
    <name evidence="2" type="ORF">AV903_12205</name>
</gene>
<dbReference type="Proteomes" id="UP000264980">
    <property type="component" value="Chromosome"/>
</dbReference>
<feature type="transmembrane region" description="Helical" evidence="1">
    <location>
        <begin position="20"/>
        <end position="42"/>
    </location>
</feature>
<sequence length="113" mass="11892">MPPALGGGVIPMPSRDPGSYGLLAWVLITAMSIYGGFVKYIIDVRTQKLAWSWVAALAQVAISGFAGLMGGLLAIESGLSIYYVLVAAGMSGTMGSVALNYFWERLTGMKNAN</sequence>
<organism evidence="2 3">
    <name type="scientific">Erwinia tracheiphila</name>
    <dbReference type="NCBI Taxonomy" id="65700"/>
    <lineage>
        <taxon>Bacteria</taxon>
        <taxon>Pseudomonadati</taxon>
        <taxon>Pseudomonadota</taxon>
        <taxon>Gammaproteobacteria</taxon>
        <taxon>Enterobacterales</taxon>
        <taxon>Erwiniaceae</taxon>
        <taxon>Erwinia</taxon>
    </lineage>
</organism>
<dbReference type="AlphaFoldDB" id="A0A345CT61"/>
<evidence type="ECO:0000313" key="3">
    <source>
        <dbReference type="Proteomes" id="UP000264980"/>
    </source>
</evidence>
<dbReference type="Pfam" id="PF16083">
    <property type="entry name" value="Phage_holin_3_3"/>
    <property type="match status" value="1"/>
</dbReference>
<keyword evidence="1" id="KW-0812">Transmembrane</keyword>
<evidence type="ECO:0000313" key="2">
    <source>
        <dbReference type="EMBL" id="AXF76628.1"/>
    </source>
</evidence>
<keyword evidence="1" id="KW-0472">Membrane</keyword>
<name>A0A345CT61_9GAMM</name>
<dbReference type="EMBL" id="CP013970">
    <property type="protein sequence ID" value="AXF76628.1"/>
    <property type="molecule type" value="Genomic_DNA"/>
</dbReference>
<proteinExistence type="predicted"/>
<reference evidence="2 3" key="1">
    <citation type="submission" date="2016-01" db="EMBL/GenBank/DDBJ databases">
        <authorList>
            <person name="Oliw E.H."/>
        </authorList>
    </citation>
    <scope>NUCLEOTIDE SEQUENCE [LARGE SCALE GENOMIC DNA]</scope>
    <source>
        <strain evidence="2 3">MDcuke</strain>
    </source>
</reference>
<protein>
    <submittedName>
        <fullName evidence="2">Holin</fullName>
    </submittedName>
</protein>
<keyword evidence="1" id="KW-1133">Transmembrane helix</keyword>
<dbReference type="InterPro" id="IPR032126">
    <property type="entry name" value="LydA_holin"/>
</dbReference>
<accession>A0A345CT61</accession>